<dbReference type="EMBL" id="JADEXS010000591">
    <property type="protein sequence ID" value="MBE9026376.1"/>
    <property type="molecule type" value="Genomic_DNA"/>
</dbReference>
<dbReference type="Proteomes" id="UP000622533">
    <property type="component" value="Unassembled WGS sequence"/>
</dbReference>
<keyword evidence="2" id="KW-1185">Reference proteome</keyword>
<proteinExistence type="predicted"/>
<gene>
    <name evidence="1" type="ORF">IQ276_29345</name>
</gene>
<comment type="caution">
    <text evidence="1">The sequence shown here is derived from an EMBL/GenBank/DDBJ whole genome shotgun (WGS) entry which is preliminary data.</text>
</comment>
<evidence type="ECO:0000313" key="2">
    <source>
        <dbReference type="Proteomes" id="UP000622533"/>
    </source>
</evidence>
<reference evidence="1" key="1">
    <citation type="submission" date="2020-10" db="EMBL/GenBank/DDBJ databases">
        <authorList>
            <person name="Castelo-Branco R."/>
            <person name="Eusebio N."/>
            <person name="Adriana R."/>
            <person name="Vieira A."/>
            <person name="Brugerolle De Fraissinette N."/>
            <person name="Rezende De Castro R."/>
            <person name="Schneider M.P."/>
            <person name="Vasconcelos V."/>
            <person name="Leao P.N."/>
        </authorList>
    </citation>
    <scope>NUCLEOTIDE SEQUENCE</scope>
    <source>
        <strain evidence="1">LEGE 12446</strain>
    </source>
</reference>
<dbReference type="RefSeq" id="WP_190881659.1">
    <property type="nucleotide sequence ID" value="NZ_JADEXS020000001.1"/>
</dbReference>
<evidence type="ECO:0000313" key="1">
    <source>
        <dbReference type="EMBL" id="MBE9026376.1"/>
    </source>
</evidence>
<name>A0A8J6ZWB4_DESMC</name>
<organism evidence="1 2">
    <name type="scientific">Desmonostoc muscorum LEGE 12446</name>
    <dbReference type="NCBI Taxonomy" id="1828758"/>
    <lineage>
        <taxon>Bacteria</taxon>
        <taxon>Bacillati</taxon>
        <taxon>Cyanobacteriota</taxon>
        <taxon>Cyanophyceae</taxon>
        <taxon>Nostocales</taxon>
        <taxon>Nostocaceae</taxon>
        <taxon>Desmonostoc</taxon>
    </lineage>
</organism>
<dbReference type="AlphaFoldDB" id="A0A8J6ZWB4"/>
<accession>A0A8J6ZWB4</accession>
<sequence length="88" mass="10144">MSQQDKILGKILSGTSDTDIPFAQLWQLLYKLGFDERIRGDHRIFVKDGVEEILNLQHKRGKAKSYQVKQVRAVIIKYQLGSKNEISL</sequence>
<protein>
    <submittedName>
        <fullName evidence="1">Type II toxin-antitoxin system HicA family toxin</fullName>
    </submittedName>
</protein>